<evidence type="ECO:0000259" key="4">
    <source>
        <dbReference type="PROSITE" id="PS51925"/>
    </source>
</evidence>
<organism evidence="5 6">
    <name type="scientific">Lingula anatina</name>
    <name type="common">Brachiopod</name>
    <name type="synonym">Lingula unguis</name>
    <dbReference type="NCBI Taxonomy" id="7574"/>
    <lineage>
        <taxon>Eukaryota</taxon>
        <taxon>Metazoa</taxon>
        <taxon>Spiralia</taxon>
        <taxon>Lophotrochozoa</taxon>
        <taxon>Brachiopoda</taxon>
        <taxon>Linguliformea</taxon>
        <taxon>Lingulata</taxon>
        <taxon>Lingulida</taxon>
        <taxon>Linguloidea</taxon>
        <taxon>Lingulidae</taxon>
        <taxon>Lingula</taxon>
    </lineage>
</organism>
<evidence type="ECO:0000256" key="1">
    <source>
        <dbReference type="ARBA" id="ARBA00010359"/>
    </source>
</evidence>
<dbReference type="STRING" id="7574.A0A1S3HEM9"/>
<dbReference type="Pfam" id="PF26291">
    <property type="entry name" value="SWIB_eIF2D"/>
    <property type="match status" value="1"/>
</dbReference>
<dbReference type="InterPro" id="IPR039759">
    <property type="entry name" value="eIF2D_SUI1"/>
</dbReference>
<name>A0A1S3HEM9_LINAN</name>
<feature type="region of interest" description="Disordered" evidence="2">
    <location>
        <begin position="129"/>
        <end position="168"/>
    </location>
</feature>
<dbReference type="PANTHER" id="PTHR12217:SF4">
    <property type="entry name" value="EUKARYOTIC TRANSLATION INITIATION FACTOR 2D"/>
    <property type="match status" value="1"/>
</dbReference>
<dbReference type="PROSITE" id="PS50296">
    <property type="entry name" value="SUI1"/>
    <property type="match status" value="1"/>
</dbReference>
<dbReference type="InterPro" id="IPR048248">
    <property type="entry name" value="PUA_eIF2d-like"/>
</dbReference>
<evidence type="ECO:0000256" key="2">
    <source>
        <dbReference type="SAM" id="MobiDB-lite"/>
    </source>
</evidence>
<dbReference type="Pfam" id="PF01253">
    <property type="entry name" value="SUI1"/>
    <property type="match status" value="1"/>
</dbReference>
<keyword evidence="6" id="KW-0396">Initiation factor</keyword>
<dbReference type="InterPro" id="IPR003121">
    <property type="entry name" value="SWIB_MDM2_domain"/>
</dbReference>
<dbReference type="InterPro" id="IPR039757">
    <property type="entry name" value="EIF2D"/>
</dbReference>
<dbReference type="Gene3D" id="3.30.780.10">
    <property type="entry name" value="SUI1-like domain"/>
    <property type="match status" value="1"/>
</dbReference>
<gene>
    <name evidence="6" type="primary">LOC106154648</name>
</gene>
<dbReference type="Pfam" id="PF25304">
    <property type="entry name" value="WHD_eIF2D"/>
    <property type="match status" value="1"/>
</dbReference>
<dbReference type="CDD" id="cd11608">
    <property type="entry name" value="eIF2D_C"/>
    <property type="match status" value="1"/>
</dbReference>
<feature type="domain" description="SUI1" evidence="3">
    <location>
        <begin position="457"/>
        <end position="530"/>
    </location>
</feature>
<dbReference type="FunFam" id="3.30.780.10:FF:000008">
    <property type="entry name" value="eukaryotic translation initiation factor 2D"/>
    <property type="match status" value="1"/>
</dbReference>
<feature type="compositionally biased region" description="Acidic residues" evidence="2">
    <location>
        <begin position="136"/>
        <end position="151"/>
    </location>
</feature>
<dbReference type="InterPro" id="IPR058886">
    <property type="entry name" value="SWIB_eIF2D"/>
</dbReference>
<dbReference type="InterPro" id="IPR057429">
    <property type="entry name" value="WH_eIF2D"/>
</dbReference>
<dbReference type="Proteomes" id="UP000085678">
    <property type="component" value="Unplaced"/>
</dbReference>
<feature type="compositionally biased region" description="Basic and acidic residues" evidence="2">
    <location>
        <begin position="184"/>
        <end position="193"/>
    </location>
</feature>
<dbReference type="InterPro" id="IPR036885">
    <property type="entry name" value="SWIB_MDM2_dom_sf"/>
</dbReference>
<dbReference type="AlphaFoldDB" id="A0A1S3HEM9"/>
<accession>A0A1S3HEM9</accession>
<dbReference type="PROSITE" id="PS50890">
    <property type="entry name" value="PUA"/>
    <property type="match status" value="1"/>
</dbReference>
<dbReference type="FunCoup" id="A0A1S3HEM9">
    <property type="interactions" value="1458"/>
</dbReference>
<dbReference type="InParanoid" id="A0A1S3HEM9"/>
<dbReference type="InterPro" id="IPR001950">
    <property type="entry name" value="SUI1"/>
</dbReference>
<dbReference type="Pfam" id="PF26292">
    <property type="entry name" value="PUA_elF2D"/>
    <property type="match status" value="1"/>
</dbReference>
<dbReference type="SUPFAM" id="SSF55159">
    <property type="entry name" value="eIF1-like"/>
    <property type="match status" value="1"/>
</dbReference>
<dbReference type="InterPro" id="IPR015947">
    <property type="entry name" value="PUA-like_sf"/>
</dbReference>
<keyword evidence="5" id="KW-1185">Reference proteome</keyword>
<dbReference type="GeneID" id="106154648"/>
<evidence type="ECO:0000313" key="5">
    <source>
        <dbReference type="Proteomes" id="UP000085678"/>
    </source>
</evidence>
<dbReference type="PROSITE" id="PS51925">
    <property type="entry name" value="SWIB_MDM2"/>
    <property type="match status" value="1"/>
</dbReference>
<evidence type="ECO:0000313" key="6">
    <source>
        <dbReference type="RefSeq" id="XP_013384518.1"/>
    </source>
</evidence>
<dbReference type="RefSeq" id="XP_013384518.1">
    <property type="nucleotide sequence ID" value="XM_013529064.1"/>
</dbReference>
<dbReference type="PANTHER" id="PTHR12217">
    <property type="entry name" value="EUKARYOTIC TRANSLATION INITIATION FACTOR 2D"/>
    <property type="match status" value="1"/>
</dbReference>
<dbReference type="CDD" id="cd21156">
    <property type="entry name" value="PUA_eIF2d-like"/>
    <property type="match status" value="1"/>
</dbReference>
<evidence type="ECO:0000259" key="3">
    <source>
        <dbReference type="PROSITE" id="PS50296"/>
    </source>
</evidence>
<dbReference type="SUPFAM" id="SSF47592">
    <property type="entry name" value="SWIB/MDM2 domain"/>
    <property type="match status" value="1"/>
</dbReference>
<dbReference type="KEGG" id="lak:106154648"/>
<dbReference type="GO" id="GO:0001731">
    <property type="term" value="P:formation of translation preinitiation complex"/>
    <property type="evidence" value="ECO:0007669"/>
    <property type="project" value="InterPro"/>
</dbReference>
<sequence>MRVNFFIFFQELFVLFVVYTLWKNPDIVPVFTTWPPVFEKISGGADLMLPGIVVKGDVTPRSLWSLEKGATCAINLAGNRCPVAIGRAALSSSDMVDSGMRGKGVIVIHSYLDHLWAAGDKGQLPIVHDGLAPSENFEENGEAEEMSEENSETFGEKSESAGIINTDNSLSDLTENQLSIEKSDCAAGERDDNGLNSGVENSNNRETEDVTVEESNIECQEETISPEAMDDLLDICFMCALKTQVKKSDLPLLTSKFFRSYMVPFCPSGRFLDIKKSSHKKLSKFLQIKQSQGLIDVKDLSKGVESIVTIHKDNQSLREFSVPEGFAFHEEVQDEETSGAKASYQPPEITLKYSVPHNLEILFKPSGYKKDSILVAGEVRKALVKYVSDNDLQDKDNKGRVVLDPILTDCLVSKNDYVTHLRWNDLTSSCLSRMHAVHQITFPGQKPVFKKGGIQPIKINVAQRAGNKKVTLLENLETYGIDPHEFAHTVQIDVACSTTVSPLPGKNKGMQVLVQGNQVAHVEKLLTEKYQIPQKFVSGLEKAPKSGKKKR</sequence>
<protein>
    <submittedName>
        <fullName evidence="6">Eukaryotic translation initiation factor 2D</fullName>
    </submittedName>
</protein>
<comment type="similarity">
    <text evidence="1">Belongs to the eIF2D family.</text>
</comment>
<feature type="domain" description="DM2" evidence="4">
    <location>
        <begin position="351"/>
        <end position="433"/>
    </location>
</feature>
<dbReference type="Gene3D" id="3.10.400.20">
    <property type="match status" value="1"/>
</dbReference>
<dbReference type="OrthoDB" id="199771at2759"/>
<reference evidence="6" key="1">
    <citation type="submission" date="2025-08" db="UniProtKB">
        <authorList>
            <consortium name="RefSeq"/>
        </authorList>
    </citation>
    <scope>IDENTIFICATION</scope>
    <source>
        <tissue evidence="6">Gonads</tissue>
    </source>
</reference>
<proteinExistence type="inferred from homology"/>
<keyword evidence="6" id="KW-0648">Protein biosynthesis</keyword>
<feature type="region of interest" description="Disordered" evidence="2">
    <location>
        <begin position="184"/>
        <end position="217"/>
    </location>
</feature>
<dbReference type="GO" id="GO:0003743">
    <property type="term" value="F:translation initiation factor activity"/>
    <property type="evidence" value="ECO:0007669"/>
    <property type="project" value="UniProtKB-KW"/>
</dbReference>
<dbReference type="SUPFAM" id="SSF88697">
    <property type="entry name" value="PUA domain-like"/>
    <property type="match status" value="1"/>
</dbReference>
<dbReference type="InterPro" id="IPR036877">
    <property type="entry name" value="SUI1_dom_sf"/>
</dbReference>